<accession>H0I1G2</accession>
<dbReference type="PANTHER" id="PTHR46268">
    <property type="entry name" value="STRESS RESPONSE PROTEIN NHAX"/>
    <property type="match status" value="1"/>
</dbReference>
<organism evidence="3 4">
    <name type="scientific">Mesorhizobium alhagi CCNWXJ12-2</name>
    <dbReference type="NCBI Taxonomy" id="1107882"/>
    <lineage>
        <taxon>Bacteria</taxon>
        <taxon>Pseudomonadati</taxon>
        <taxon>Pseudomonadota</taxon>
        <taxon>Alphaproteobacteria</taxon>
        <taxon>Hyphomicrobiales</taxon>
        <taxon>Phyllobacteriaceae</taxon>
        <taxon>Allomesorhizobium</taxon>
    </lineage>
</organism>
<dbReference type="Pfam" id="PF00582">
    <property type="entry name" value="Usp"/>
    <property type="match status" value="2"/>
</dbReference>
<evidence type="ECO:0000259" key="2">
    <source>
        <dbReference type="Pfam" id="PF00582"/>
    </source>
</evidence>
<dbReference type="PATRIC" id="fig|1107882.3.peg.6095"/>
<dbReference type="EMBL" id="AHAM01000281">
    <property type="protein sequence ID" value="EHK53182.1"/>
    <property type="molecule type" value="Genomic_DNA"/>
</dbReference>
<dbReference type="PANTHER" id="PTHR46268:SF15">
    <property type="entry name" value="UNIVERSAL STRESS PROTEIN HP_0031"/>
    <property type="match status" value="1"/>
</dbReference>
<sequence length="275" mass="29662">MRYKTIMVQLDVDVRAAQRLQFACELALRFDAGLIGFAAAEPRLIDPSDVDGATSVDLVAIQTEEIEARLEEREKEFRTMTAGVTRASWRGEIGHPTKLLAIHARAADLIVTGAGTPDLMGNSHRLVKHGALILAAGRPVLLASGSGKTVKGERIVIAWKDTREARRSVSDAMPFLVRAQDVLVTTIEENDSISGNESVADVASYLIEHGVKARSQVIGVGHADAAFALNEVAREIGADMIVSGGYGHSRLRELIFGGVTRSLLRESSLNRLISN</sequence>
<evidence type="ECO:0000313" key="4">
    <source>
        <dbReference type="Proteomes" id="UP000003250"/>
    </source>
</evidence>
<dbReference type="OrthoDB" id="9804721at2"/>
<keyword evidence="4" id="KW-1185">Reference proteome</keyword>
<dbReference type="CDD" id="cd00293">
    <property type="entry name" value="USP-like"/>
    <property type="match status" value="1"/>
</dbReference>
<protein>
    <submittedName>
        <fullName evidence="3">UspA domain-containing protein</fullName>
    </submittedName>
</protein>
<evidence type="ECO:0000256" key="1">
    <source>
        <dbReference type="ARBA" id="ARBA00008791"/>
    </source>
</evidence>
<gene>
    <name evidence="3" type="ORF">MAXJ12_31497</name>
</gene>
<comment type="similarity">
    <text evidence="1">Belongs to the universal stress protein A family.</text>
</comment>
<reference evidence="3 4" key="1">
    <citation type="journal article" date="2012" name="J. Bacteriol.">
        <title>Draft Genome Sequence of Mesorhizobium alhagi CCNWXJ12-2T, a Novel Salt-Resistant Species Isolated from the Desert of Northwestern China.</title>
        <authorList>
            <person name="Zhou M."/>
            <person name="Chen W."/>
            <person name="Chen H."/>
            <person name="Wei G."/>
        </authorList>
    </citation>
    <scope>NUCLEOTIDE SEQUENCE [LARGE SCALE GENOMIC DNA]</scope>
    <source>
        <strain evidence="3 4">CCNWXJ12-2</strain>
    </source>
</reference>
<dbReference type="Gene3D" id="3.40.50.12370">
    <property type="match status" value="1"/>
</dbReference>
<proteinExistence type="inferred from homology"/>
<dbReference type="SUPFAM" id="SSF52402">
    <property type="entry name" value="Adenine nucleotide alpha hydrolases-like"/>
    <property type="match status" value="2"/>
</dbReference>
<dbReference type="InterPro" id="IPR006016">
    <property type="entry name" value="UspA"/>
</dbReference>
<feature type="domain" description="UspA" evidence="2">
    <location>
        <begin position="211"/>
        <end position="268"/>
    </location>
</feature>
<dbReference type="AlphaFoldDB" id="H0I1G2"/>
<dbReference type="Proteomes" id="UP000003250">
    <property type="component" value="Unassembled WGS sequence"/>
</dbReference>
<feature type="domain" description="UspA" evidence="2">
    <location>
        <begin position="3"/>
        <end position="114"/>
    </location>
</feature>
<evidence type="ECO:0000313" key="3">
    <source>
        <dbReference type="EMBL" id="EHK53182.1"/>
    </source>
</evidence>
<name>H0I1G2_9HYPH</name>